<evidence type="ECO:0000313" key="27">
    <source>
        <dbReference type="EMBL" id="MDU0248028.1"/>
    </source>
</evidence>
<dbReference type="EMBL" id="JAHPYS010000001">
    <property type="protein sequence ID" value="MBU9137260.1"/>
    <property type="molecule type" value="Genomic_DNA"/>
</dbReference>
<dbReference type="Proteomes" id="UP000758576">
    <property type="component" value="Unassembled WGS sequence"/>
</dbReference>
<organism evidence="32 41">
    <name type="scientific">Phocaeicola vulgatus</name>
    <name type="common">Bacteroides vulgatus</name>
    <dbReference type="NCBI Taxonomy" id="821"/>
    <lineage>
        <taxon>Bacteria</taxon>
        <taxon>Pseudomonadati</taxon>
        <taxon>Bacteroidota</taxon>
        <taxon>Bacteroidia</taxon>
        <taxon>Bacteroidales</taxon>
        <taxon>Bacteroidaceae</taxon>
        <taxon>Phocaeicola</taxon>
    </lineage>
</organism>
<reference evidence="37 38" key="2">
    <citation type="submission" date="2018-08" db="EMBL/GenBank/DDBJ databases">
        <title>A genome reference for cultivated species of the human gut microbiota.</title>
        <authorList>
            <person name="Zou Y."/>
            <person name="Xue W."/>
            <person name="Luo G."/>
        </authorList>
    </citation>
    <scope>NUCLEOTIDE SEQUENCE [LARGE SCALE GENOMIC DNA]</scope>
    <source>
        <strain evidence="33 42">AF12-25</strain>
        <strain evidence="32 41">AF18-14</strain>
        <strain evidence="35 40">AM16-6</strain>
        <strain evidence="34 39">AM30-40</strain>
        <strain evidence="31 37">OM08-13BH</strain>
        <strain evidence="30 38">TF05-18</strain>
    </source>
</reference>
<evidence type="ECO:0000256" key="10">
    <source>
        <dbReference type="SAM" id="SignalP"/>
    </source>
</evidence>
<reference evidence="27" key="10">
    <citation type="submission" date="2023-10" db="EMBL/GenBank/DDBJ databases">
        <title>Genome of potential pathogenic bacteria in Crohn's disease.</title>
        <authorList>
            <person name="Rodriguez-Palacios A."/>
        </authorList>
    </citation>
    <scope>NUCLEOTIDE SEQUENCE</scope>
    <source>
        <strain evidence="27">CavFT-hAR107</strain>
    </source>
</reference>
<protein>
    <submittedName>
        <fullName evidence="13">Outer membrane receptor for ferrienterochelin and colicins</fullName>
    </submittedName>
    <submittedName>
        <fullName evidence="32">TonB-dependent receptor</fullName>
    </submittedName>
</protein>
<dbReference type="Proteomes" id="UP000437380">
    <property type="component" value="Unassembled WGS sequence"/>
</dbReference>
<evidence type="ECO:0000313" key="29">
    <source>
        <dbReference type="EMBL" id="NMW42868.1"/>
    </source>
</evidence>
<dbReference type="Proteomes" id="UP000095333">
    <property type="component" value="Unassembled WGS sequence"/>
</dbReference>
<dbReference type="AlphaFoldDB" id="A0A174MCB4"/>
<dbReference type="Proteomes" id="UP000470777">
    <property type="component" value="Unassembled WGS sequence"/>
</dbReference>
<evidence type="ECO:0000256" key="3">
    <source>
        <dbReference type="ARBA" id="ARBA00022452"/>
    </source>
</evidence>
<evidence type="ECO:0000313" key="32">
    <source>
        <dbReference type="EMBL" id="RGT97853.1"/>
    </source>
</evidence>
<dbReference type="Proteomes" id="UP000583639">
    <property type="component" value="Unassembled WGS sequence"/>
</dbReference>
<evidence type="ECO:0000256" key="7">
    <source>
        <dbReference type="ARBA" id="ARBA00023237"/>
    </source>
</evidence>
<dbReference type="Proteomes" id="UP000462922">
    <property type="component" value="Unassembled WGS sequence"/>
</dbReference>
<reference evidence="24" key="7">
    <citation type="submission" date="2022-01" db="EMBL/GenBank/DDBJ databases">
        <authorList>
            <person name="Mingchao X."/>
        </authorList>
    </citation>
    <scope>NUCLEOTIDE SEQUENCE</scope>
    <source>
        <strain evidence="24">Bv4372</strain>
    </source>
</reference>
<dbReference type="EMBL" id="WCWW01000007">
    <property type="protein sequence ID" value="KAB3858810.1"/>
    <property type="molecule type" value="Genomic_DNA"/>
</dbReference>
<evidence type="ECO:0000313" key="43">
    <source>
        <dbReference type="Proteomes" id="UP000437380"/>
    </source>
</evidence>
<dbReference type="EMBL" id="WCZY01000001">
    <property type="protein sequence ID" value="KAB6696843.1"/>
    <property type="molecule type" value="Genomic_DNA"/>
</dbReference>
<dbReference type="Proteomes" id="UP000441522">
    <property type="component" value="Unassembled WGS sequence"/>
</dbReference>
<keyword evidence="32" id="KW-0675">Receptor</keyword>
<name>A0A174MCB4_PHOVU</name>
<evidence type="ECO:0000313" key="33">
    <source>
        <dbReference type="EMBL" id="RGW50221.1"/>
    </source>
</evidence>
<evidence type="ECO:0000259" key="11">
    <source>
        <dbReference type="Pfam" id="PF00593"/>
    </source>
</evidence>
<dbReference type="Gene3D" id="2.40.170.20">
    <property type="entry name" value="TonB-dependent receptor, beta-barrel domain"/>
    <property type="match status" value="1"/>
</dbReference>
<dbReference type="EMBL" id="QSJM01000001">
    <property type="protein sequence ID" value="RHD85995.1"/>
    <property type="molecule type" value="Genomic_DNA"/>
</dbReference>
<evidence type="ECO:0000313" key="37">
    <source>
        <dbReference type="Proteomes" id="UP000261003"/>
    </source>
</evidence>
<evidence type="ECO:0000313" key="30">
    <source>
        <dbReference type="EMBL" id="RGL87508.1"/>
    </source>
</evidence>
<evidence type="ECO:0000313" key="48">
    <source>
        <dbReference type="Proteomes" id="UP000470332"/>
    </source>
</evidence>
<evidence type="ECO:0000313" key="26">
    <source>
        <dbReference type="EMBL" id="MDU0242739.1"/>
    </source>
</evidence>
<evidence type="ECO:0000313" key="25">
    <source>
        <dbReference type="EMBL" id="MDB0850019.1"/>
    </source>
</evidence>
<evidence type="ECO:0000313" key="35">
    <source>
        <dbReference type="EMBL" id="RHH81253.1"/>
    </source>
</evidence>
<keyword evidence="10" id="KW-0732">Signal</keyword>
<dbReference type="EMBL" id="QSAI01000003">
    <property type="protein sequence ID" value="RGW50221.1"/>
    <property type="molecule type" value="Genomic_DNA"/>
</dbReference>
<dbReference type="RefSeq" id="WP_005850126.1">
    <property type="nucleotide sequence ID" value="NZ_BAABZK010000001.1"/>
</dbReference>
<evidence type="ECO:0000313" key="36">
    <source>
        <dbReference type="Proteomes" id="UP000095333"/>
    </source>
</evidence>
<evidence type="ECO:0000313" key="19">
    <source>
        <dbReference type="EMBL" id="KAB6663306.1"/>
    </source>
</evidence>
<dbReference type="Proteomes" id="UP000555193">
    <property type="component" value="Unassembled WGS sequence"/>
</dbReference>
<evidence type="ECO:0000313" key="13">
    <source>
        <dbReference type="EMBL" id="CUO61775.1"/>
    </source>
</evidence>
<evidence type="ECO:0000256" key="4">
    <source>
        <dbReference type="ARBA" id="ARBA00022692"/>
    </source>
</evidence>
<dbReference type="EMBL" id="WDAG01000002">
    <property type="protein sequence ID" value="KAB6663306.1"/>
    <property type="molecule type" value="Genomic_DNA"/>
</dbReference>
<evidence type="ECO:0000256" key="2">
    <source>
        <dbReference type="ARBA" id="ARBA00022448"/>
    </source>
</evidence>
<evidence type="ECO:0000313" key="14">
    <source>
        <dbReference type="EMBL" id="KAB3858810.1"/>
    </source>
</evidence>
<evidence type="ECO:0000313" key="38">
    <source>
        <dbReference type="Proteomes" id="UP000261278"/>
    </source>
</evidence>
<evidence type="ECO:0000313" key="16">
    <source>
        <dbReference type="EMBL" id="KAB5441178.1"/>
    </source>
</evidence>
<evidence type="ECO:0000313" key="45">
    <source>
        <dbReference type="Proteomes" id="UP000462885"/>
    </source>
</evidence>
<evidence type="ECO:0000313" key="47">
    <source>
        <dbReference type="Proteomes" id="UP000469427"/>
    </source>
</evidence>
<keyword evidence="4 8" id="KW-0812">Transmembrane</keyword>
<dbReference type="EMBL" id="WDAX01000005">
    <property type="protein sequence ID" value="KAB6576254.1"/>
    <property type="molecule type" value="Genomic_DNA"/>
</dbReference>
<dbReference type="Proteomes" id="UP000736888">
    <property type="component" value="Unassembled WGS sequence"/>
</dbReference>
<keyword evidence="7 8" id="KW-0998">Cell outer membrane</keyword>
<evidence type="ECO:0000313" key="24">
    <source>
        <dbReference type="EMBL" id="MCG0339060.1"/>
    </source>
</evidence>
<dbReference type="EMBL" id="QSSN01000005">
    <property type="protein sequence ID" value="RGL87508.1"/>
    <property type="molecule type" value="Genomic_DNA"/>
</dbReference>
<feature type="chain" id="PRO_5014252000" evidence="10">
    <location>
        <begin position="24"/>
        <end position="884"/>
    </location>
</feature>
<dbReference type="Proteomes" id="UP000283713">
    <property type="component" value="Unassembled WGS sequence"/>
</dbReference>
<dbReference type="Proteomes" id="UP000261003">
    <property type="component" value="Unassembled WGS sequence"/>
</dbReference>
<dbReference type="InterPro" id="IPR039426">
    <property type="entry name" value="TonB-dep_rcpt-like"/>
</dbReference>
<dbReference type="Proteomes" id="UP001181239">
    <property type="component" value="Unassembled WGS sequence"/>
</dbReference>
<evidence type="ECO:0000313" key="52">
    <source>
        <dbReference type="Proteomes" id="UP000583639"/>
    </source>
</evidence>
<evidence type="ECO:0000313" key="23">
    <source>
        <dbReference type="EMBL" id="MBV3489396.1"/>
    </source>
</evidence>
<dbReference type="EMBL" id="JABDSI010000139">
    <property type="protein sequence ID" value="NMW42868.1"/>
    <property type="molecule type" value="Genomic_DNA"/>
</dbReference>
<dbReference type="Gene3D" id="2.60.40.1120">
    <property type="entry name" value="Carboxypeptidase-like, regulatory domain"/>
    <property type="match status" value="1"/>
</dbReference>
<evidence type="ECO:0000313" key="18">
    <source>
        <dbReference type="EMBL" id="KAB6576254.1"/>
    </source>
</evidence>
<reference evidence="43 44" key="3">
    <citation type="journal article" date="2019" name="Nat. Med.">
        <title>A library of human gut bacterial isolates paired with longitudinal multiomics data enables mechanistic microbiome research.</title>
        <authorList>
            <person name="Poyet M."/>
            <person name="Groussin M."/>
            <person name="Gibbons S.M."/>
            <person name="Avila-Pacheco J."/>
            <person name="Jiang X."/>
            <person name="Kearney S.M."/>
            <person name="Perrotta A.R."/>
            <person name="Berdy B."/>
            <person name="Zhao S."/>
            <person name="Lieberman T.D."/>
            <person name="Swanson P.K."/>
            <person name="Smith M."/>
            <person name="Roesemann S."/>
            <person name="Alexander J.E."/>
            <person name="Rich S.A."/>
            <person name="Livny J."/>
            <person name="Vlamakis H."/>
            <person name="Clish C."/>
            <person name="Bullock K."/>
            <person name="Deik A."/>
            <person name="Scott J."/>
            <person name="Pierce K.A."/>
            <person name="Xavier R.J."/>
            <person name="Alm E.J."/>
        </authorList>
    </citation>
    <scope>NUCLEOTIDE SEQUENCE [LARGE SCALE GENOMIC DNA]</scope>
    <source>
        <strain evidence="18 46">BIOML-A110</strain>
        <strain evidence="17 47">BIOML-A122</strain>
        <strain evidence="14 44">BIOML-A5</strain>
        <strain evidence="21 43">BIOML-A82</strain>
        <strain evidence="20 49">BIOML-A85</strain>
        <strain evidence="15 48">BIOML-A9</strain>
        <strain evidence="19 50">BIOML-A93</strain>
    </source>
</reference>
<dbReference type="Proteomes" id="UP000469427">
    <property type="component" value="Unassembled WGS sequence"/>
</dbReference>
<dbReference type="GO" id="GO:0009279">
    <property type="term" value="C:cell outer membrane"/>
    <property type="evidence" value="ECO:0007669"/>
    <property type="project" value="UniProtKB-SubCell"/>
</dbReference>
<dbReference type="EMBL" id="QSTG01000003">
    <property type="protein sequence ID" value="RGM47146.1"/>
    <property type="molecule type" value="Genomic_DNA"/>
</dbReference>
<dbReference type="Proteomes" id="UP001201179">
    <property type="component" value="Unassembled WGS sequence"/>
</dbReference>
<dbReference type="Gene3D" id="2.170.130.10">
    <property type="entry name" value="TonB-dependent receptor, plug domain"/>
    <property type="match status" value="1"/>
</dbReference>
<evidence type="ECO:0000313" key="17">
    <source>
        <dbReference type="EMBL" id="KAB6529780.1"/>
    </source>
</evidence>
<evidence type="ECO:0000313" key="42">
    <source>
        <dbReference type="Proteomes" id="UP000285469"/>
    </source>
</evidence>
<feature type="domain" description="TonB-dependent receptor plug" evidence="12">
    <location>
        <begin position="231"/>
        <end position="308"/>
    </location>
</feature>
<dbReference type="EMBL" id="JAKKWZ010000004">
    <property type="protein sequence ID" value="MCG0339060.1"/>
    <property type="molecule type" value="Genomic_DNA"/>
</dbReference>
<evidence type="ECO:0000313" key="22">
    <source>
        <dbReference type="EMBL" id="MBU9137260.1"/>
    </source>
</evidence>
<dbReference type="Proteomes" id="UP000470952">
    <property type="component" value="Unassembled WGS sequence"/>
</dbReference>
<evidence type="ECO:0000256" key="6">
    <source>
        <dbReference type="ARBA" id="ARBA00023136"/>
    </source>
</evidence>
<dbReference type="InterPro" id="IPR037066">
    <property type="entry name" value="Plug_dom_sf"/>
</dbReference>
<dbReference type="Proteomes" id="UP001181258">
    <property type="component" value="Unassembled WGS sequence"/>
</dbReference>
<evidence type="ECO:0000256" key="8">
    <source>
        <dbReference type="PROSITE-ProRule" id="PRU01360"/>
    </source>
</evidence>
<dbReference type="SUPFAM" id="SSF49464">
    <property type="entry name" value="Carboxypeptidase regulatory domain-like"/>
    <property type="match status" value="1"/>
</dbReference>
<evidence type="ECO:0000256" key="1">
    <source>
        <dbReference type="ARBA" id="ARBA00004571"/>
    </source>
</evidence>
<dbReference type="Pfam" id="PF13715">
    <property type="entry name" value="CarbopepD_reg_2"/>
    <property type="match status" value="1"/>
</dbReference>
<gene>
    <name evidence="35" type="ORF">DW193_05885</name>
    <name evidence="34" type="ORF">DW783_00520</name>
    <name evidence="33" type="ORF">DWV70_02570</name>
    <name evidence="32" type="ORF">DWX04_02135</name>
    <name evidence="31" type="ORF">DXC16_03485</name>
    <name evidence="30" type="ORF">DXC44_06510</name>
    <name evidence="13" type="ORF">ERS852457_02376</name>
    <name evidence="16" type="ORF">F9Z94_04395</name>
    <name evidence="14" type="ORF">GAS29_04660</name>
    <name evidence="15" type="ORF">GAS37_00360</name>
    <name evidence="21" type="ORF">GAY17_00555</name>
    <name evidence="18" type="ORF">GAY76_03600</name>
    <name evidence="17" type="ORF">GAY98_01935</name>
    <name evidence="19" type="ORF">GAZ76_02655</name>
    <name evidence="20" type="ORF">GAZ92_00555</name>
    <name evidence="28" type="ORF">HKQ54_14985</name>
    <name evidence="29" type="ORF">HKQ55_22720</name>
    <name evidence="23" type="ORF">KSX14_12280</name>
    <name evidence="22" type="ORF">KTG10_00570</name>
    <name evidence="24" type="ORF">L4X52_03505</name>
    <name evidence="25" type="ORF">PL594_00605</name>
    <name evidence="26" type="ORF">RVH43_19500</name>
    <name evidence="27" type="ORF">RVY68_04825</name>
</gene>
<evidence type="ECO:0000313" key="34">
    <source>
        <dbReference type="EMBL" id="RHD85995.1"/>
    </source>
</evidence>
<evidence type="ECO:0000259" key="12">
    <source>
        <dbReference type="Pfam" id="PF07715"/>
    </source>
</evidence>
<accession>A0A174MCB4</accession>
<reference evidence="25" key="8">
    <citation type="submission" date="2023-01" db="EMBL/GenBank/DDBJ databases">
        <title>Human gut microbiome strain richness.</title>
        <authorList>
            <person name="Chen-Liaw A."/>
        </authorList>
    </citation>
    <scope>NUCLEOTIDE SEQUENCE</scope>
    <source>
        <strain evidence="25">H9_m1001271B151109d0_201107</strain>
    </source>
</reference>
<evidence type="ECO:0000313" key="50">
    <source>
        <dbReference type="Proteomes" id="UP000470952"/>
    </source>
</evidence>
<dbReference type="EMBL" id="WCIF01000003">
    <property type="protein sequence ID" value="KAB5441178.1"/>
    <property type="molecule type" value="Genomic_DNA"/>
</dbReference>
<proteinExistence type="inferred from homology"/>
<dbReference type="Proteomes" id="UP000470332">
    <property type="component" value="Unassembled WGS sequence"/>
</dbReference>
<dbReference type="InterPro" id="IPR012910">
    <property type="entry name" value="Plug_dom"/>
</dbReference>
<dbReference type="Proteomes" id="UP000261278">
    <property type="component" value="Unassembled WGS sequence"/>
</dbReference>
<evidence type="ECO:0000313" key="49">
    <source>
        <dbReference type="Proteomes" id="UP000470777"/>
    </source>
</evidence>
<sequence length="884" mass="100780">MMQFHSKFSFLLLLCLMHICIEAKGTEHDEPLVTLDMKQTPIRKVLAEITRQTGVTFSYESSLTKHLLPIDITITAQPLSHCLRILFQKLPVEYIQSGKYIILKKKQKNIVISGFIRDKSSSESLIGASIYDAKSHQGTTSNADGFFSLTLEAGNDVYLNISYVGYDSFHRSFTQLEQDTLLPVLLNSHQQLAEVVVTGEYTSSPLVQTSDMGHTRLNKDLIQQTPVLFGEADIIKTLQTLPGVSAGTAGLAGMYVRGGNGDDNLYMIEGNPLYQINHVGGLFSSFNAEAVKDVEFFKSAFPARYGGRLSSVVDIHTKDGNMKEYHGSAMLGLTSGSLNLEGPLVKDRTSFNFALRRSWIDALSAPTIAIWNATRNKGETQIVARYAFTDMNFKLNHQFNDRSRGYAGLYWGNDFLKGGEKREGDNGYESRNTGRLRWGNIMAFTGWSYVFNNQLFGNVNAAFTHYSSTLKGDYYQGTEANYVSQESSTRNRIDDLSIRANFDFRPNASHQLHFGTHYIYHRFHPVDEKSHFSNGMTTQTRQNNDTALPAHELGIYMEEDWKMNKRIRLNAGVHLGLYTIDGKTYTSLEPRFSSRFLINPQLSLKASYTRMSQYVHQVNESYINLPTDTWIPVSRKLKPMQSDQLAVGAYYTTGNKIYSFSIEGYYKWMKHLMDYKDNYQFLPPSTSWEDKLTQGKGRSYGVELIARKEKGKITGWAGYTLSWNDRQFTEINKGKRFPAKFDNRHKFNIIANWKIKPKLELTGSWTYATGNRLTVSFENYQAVSPQHPFPGGSLVPPYIDPGGLDYYTERNNFQLPAYHRLDLGINIYRPKKKNRMGIWNISIYNVYSYMAPVSIRKGWWYNNDCFYTLGIVPIIPSVSYTYKF</sequence>
<dbReference type="InterPro" id="IPR008969">
    <property type="entry name" value="CarboxyPept-like_regulatory"/>
</dbReference>
<dbReference type="EMBL" id="JAHOGA010000026">
    <property type="protein sequence ID" value="MBV3489396.1"/>
    <property type="molecule type" value="Genomic_DNA"/>
</dbReference>
<dbReference type="SUPFAM" id="SSF56935">
    <property type="entry name" value="Porins"/>
    <property type="match status" value="1"/>
</dbReference>
<dbReference type="EMBL" id="WCZV01000001">
    <property type="protein sequence ID" value="KAB6704058.1"/>
    <property type="molecule type" value="Genomic_DNA"/>
</dbReference>
<dbReference type="EMBL" id="JAWDHD010000005">
    <property type="protein sequence ID" value="MDU0248028.1"/>
    <property type="molecule type" value="Genomic_DNA"/>
</dbReference>
<dbReference type="EMBL" id="JABDSH010000085">
    <property type="protein sequence ID" value="NMW37414.1"/>
    <property type="molecule type" value="Genomic_DNA"/>
</dbReference>
<dbReference type="Proteomes" id="UP000462885">
    <property type="component" value="Unassembled WGS sequence"/>
</dbReference>
<feature type="signal peptide" evidence="10">
    <location>
        <begin position="1"/>
        <end position="23"/>
    </location>
</feature>
<dbReference type="EMBL" id="CYZI01000013">
    <property type="protein sequence ID" value="CUO61775.1"/>
    <property type="molecule type" value="Genomic_DNA"/>
</dbReference>
<evidence type="ECO:0000313" key="40">
    <source>
        <dbReference type="Proteomes" id="UP000283713"/>
    </source>
</evidence>
<reference evidence="16 45" key="4">
    <citation type="submission" date="2019-10" db="EMBL/GenBank/DDBJ databases">
        <title>Genome Sequence and Assembly of iSURF_14.</title>
        <authorList>
            <person name="Wucher B.R."/>
            <person name="Ruoff K.L."/>
            <person name="Price C.E."/>
            <person name="Valls R.R."/>
            <person name="O'Toole G.A."/>
        </authorList>
    </citation>
    <scope>NUCLEOTIDE SEQUENCE [LARGE SCALE GENOMIC DNA]</scope>
    <source>
        <strain evidence="16 45">ANK132K_3B</strain>
    </source>
</reference>
<reference evidence="26" key="9">
    <citation type="submission" date="2023-10" db="EMBL/GenBank/DDBJ databases">
        <title>Genome of Potential pathogenic bacteria in Crohn's disease.</title>
        <authorList>
            <person name="Rodriguez-Palacios A."/>
        </authorList>
    </citation>
    <scope>NUCLEOTIDE SEQUENCE</scope>
    <source>
        <strain evidence="26">CavFT-hAR11</strain>
    </source>
</reference>
<reference evidence="51 52" key="5">
    <citation type="submission" date="2020-04" db="EMBL/GenBank/DDBJ databases">
        <title>A novel gut-associated lysogenic phage, Bacteroides phage BV01, alters the host transcriptome and bile acid metabolism in Bacteroides vulgatus.</title>
        <authorList>
            <person name="Campbell D.E."/>
            <person name="Ly L."/>
            <person name="Ridlon J.M."/>
            <person name="Hsiao A."/>
            <person name="Degnan P.H."/>
        </authorList>
    </citation>
    <scope>NUCLEOTIDE SEQUENCE [LARGE SCALE GENOMIC DNA]</scope>
    <source>
        <strain evidence="28 51">VPI-4506</strain>
        <strain evidence="29 52">VPI-BV8526</strain>
    </source>
</reference>
<evidence type="ECO:0000313" key="41">
    <source>
        <dbReference type="Proteomes" id="UP000283833"/>
    </source>
</evidence>
<keyword evidence="2 8" id="KW-0813">Transport</keyword>
<dbReference type="EMBL" id="WDBI01000002">
    <property type="protein sequence ID" value="KAB6529780.1"/>
    <property type="molecule type" value="Genomic_DNA"/>
</dbReference>
<reference evidence="22" key="6">
    <citation type="submission" date="2021-06" db="EMBL/GenBank/DDBJ databases">
        <title>Collection of gut derived symbiotic bacterial strains cultured from healthy donors.</title>
        <authorList>
            <person name="Lin H."/>
            <person name="Littmann E."/>
            <person name="Pamer E.G."/>
        </authorList>
    </citation>
    <scope>NUCLEOTIDE SEQUENCE</scope>
    <source>
        <strain evidence="23">MSK.19.85</strain>
        <strain evidence="22">MSK.6.33</strain>
    </source>
</reference>
<evidence type="ECO:0000313" key="51">
    <source>
        <dbReference type="Proteomes" id="UP000555193"/>
    </source>
</evidence>
<evidence type="ECO:0000313" key="46">
    <source>
        <dbReference type="Proteomes" id="UP000462922"/>
    </source>
</evidence>
<comment type="similarity">
    <text evidence="8 9">Belongs to the TonB-dependent receptor family.</text>
</comment>
<evidence type="ECO:0000313" key="21">
    <source>
        <dbReference type="EMBL" id="KAB6704058.1"/>
    </source>
</evidence>
<evidence type="ECO:0000256" key="5">
    <source>
        <dbReference type="ARBA" id="ARBA00023077"/>
    </source>
</evidence>
<evidence type="ECO:0000313" key="39">
    <source>
        <dbReference type="Proteomes" id="UP000283429"/>
    </source>
</evidence>
<dbReference type="Proteomes" id="UP000283833">
    <property type="component" value="Unassembled WGS sequence"/>
</dbReference>
<feature type="domain" description="TonB-dependent receptor-like beta-barrel" evidence="11">
    <location>
        <begin position="396"/>
        <end position="845"/>
    </location>
</feature>
<keyword evidence="6 8" id="KW-0472">Membrane</keyword>
<dbReference type="EMBL" id="QRXI01000002">
    <property type="protein sequence ID" value="RGT97853.1"/>
    <property type="molecule type" value="Genomic_DNA"/>
</dbReference>
<dbReference type="Pfam" id="PF07715">
    <property type="entry name" value="Plug"/>
    <property type="match status" value="1"/>
</dbReference>
<keyword evidence="3 8" id="KW-1134">Transmembrane beta strand</keyword>
<dbReference type="EMBL" id="QRKA01000007">
    <property type="protein sequence ID" value="RHH81253.1"/>
    <property type="molecule type" value="Genomic_DNA"/>
</dbReference>
<dbReference type="Proteomes" id="UP001210999">
    <property type="component" value="Unassembled WGS sequence"/>
</dbReference>
<dbReference type="InterPro" id="IPR036942">
    <property type="entry name" value="Beta-barrel_TonB_sf"/>
</dbReference>
<evidence type="ECO:0000313" key="20">
    <source>
        <dbReference type="EMBL" id="KAB6696843.1"/>
    </source>
</evidence>
<dbReference type="PROSITE" id="PS52016">
    <property type="entry name" value="TONB_DEPENDENT_REC_3"/>
    <property type="match status" value="1"/>
</dbReference>
<dbReference type="InterPro" id="IPR000531">
    <property type="entry name" value="Beta-barrel_TonB"/>
</dbReference>
<evidence type="ECO:0000256" key="9">
    <source>
        <dbReference type="RuleBase" id="RU003357"/>
    </source>
</evidence>
<dbReference type="Proteomes" id="UP000283429">
    <property type="component" value="Unassembled WGS sequence"/>
</dbReference>
<evidence type="ECO:0000313" key="28">
    <source>
        <dbReference type="EMBL" id="NMW37414.1"/>
    </source>
</evidence>
<reference evidence="13 36" key="1">
    <citation type="submission" date="2015-09" db="EMBL/GenBank/DDBJ databases">
        <authorList>
            <consortium name="Pathogen Informatics"/>
        </authorList>
    </citation>
    <scope>NUCLEOTIDE SEQUENCE [LARGE SCALE GENOMIC DNA]</scope>
    <source>
        <strain evidence="13 36">2789STDY5834842</strain>
    </source>
</reference>
<dbReference type="EMBL" id="WCXA01000001">
    <property type="protein sequence ID" value="KAB3867659.1"/>
    <property type="molecule type" value="Genomic_DNA"/>
</dbReference>
<keyword evidence="5 9" id="KW-0798">TonB box</keyword>
<evidence type="ECO:0000313" key="44">
    <source>
        <dbReference type="Proteomes" id="UP000441522"/>
    </source>
</evidence>
<evidence type="ECO:0000313" key="15">
    <source>
        <dbReference type="EMBL" id="KAB3867659.1"/>
    </source>
</evidence>
<evidence type="ECO:0000313" key="31">
    <source>
        <dbReference type="EMBL" id="RGM47146.1"/>
    </source>
</evidence>
<dbReference type="Proteomes" id="UP000285469">
    <property type="component" value="Unassembled WGS sequence"/>
</dbReference>
<dbReference type="Pfam" id="PF00593">
    <property type="entry name" value="TonB_dep_Rec_b-barrel"/>
    <property type="match status" value="1"/>
</dbReference>
<dbReference type="EMBL" id="JAWDET010000008">
    <property type="protein sequence ID" value="MDU0242739.1"/>
    <property type="molecule type" value="Genomic_DNA"/>
</dbReference>
<dbReference type="EMBL" id="JAQKEI010000001">
    <property type="protein sequence ID" value="MDB0850019.1"/>
    <property type="molecule type" value="Genomic_DNA"/>
</dbReference>
<comment type="subcellular location">
    <subcellularLocation>
        <location evidence="1 8">Cell outer membrane</location>
        <topology evidence="1 8">Multi-pass membrane protein</topology>
    </subcellularLocation>
</comment>